<organism evidence="2 3">
    <name type="scientific">Cotesia glomerata</name>
    <name type="common">Lepidopteran parasitic wasp</name>
    <name type="synonym">Apanteles glomeratus</name>
    <dbReference type="NCBI Taxonomy" id="32391"/>
    <lineage>
        <taxon>Eukaryota</taxon>
        <taxon>Metazoa</taxon>
        <taxon>Ecdysozoa</taxon>
        <taxon>Arthropoda</taxon>
        <taxon>Hexapoda</taxon>
        <taxon>Insecta</taxon>
        <taxon>Pterygota</taxon>
        <taxon>Neoptera</taxon>
        <taxon>Endopterygota</taxon>
        <taxon>Hymenoptera</taxon>
        <taxon>Apocrita</taxon>
        <taxon>Ichneumonoidea</taxon>
        <taxon>Braconidae</taxon>
        <taxon>Microgastrinae</taxon>
        <taxon>Cotesia</taxon>
    </lineage>
</organism>
<sequence length="87" mass="9399">MGLGQSRDANPDNGEASDDGMRDGLGIGIKSSGHHQHQYRYCQTPTLGTGSLGGPPPHTRSGSVRSTPRQPMPDTIELERRFTKVLQ</sequence>
<reference evidence="2 3" key="1">
    <citation type="journal article" date="2021" name="J. Hered.">
        <title>A chromosome-level genome assembly of the parasitoid wasp, Cotesia glomerata (Hymenoptera: Braconidae).</title>
        <authorList>
            <person name="Pinto B.J."/>
            <person name="Weis J.J."/>
            <person name="Gamble T."/>
            <person name="Ode P.J."/>
            <person name="Paul R."/>
            <person name="Zaspel J.M."/>
        </authorList>
    </citation>
    <scope>NUCLEOTIDE SEQUENCE [LARGE SCALE GENOMIC DNA]</scope>
    <source>
        <strain evidence="2">CgM1</strain>
    </source>
</reference>
<dbReference type="EMBL" id="JAHXZJ010000374">
    <property type="protein sequence ID" value="KAH0561679.1"/>
    <property type="molecule type" value="Genomic_DNA"/>
</dbReference>
<feature type="compositionally biased region" description="Polar residues" evidence="1">
    <location>
        <begin position="60"/>
        <end position="69"/>
    </location>
</feature>
<feature type="region of interest" description="Disordered" evidence="1">
    <location>
        <begin position="1"/>
        <end position="76"/>
    </location>
</feature>
<evidence type="ECO:0000313" key="2">
    <source>
        <dbReference type="EMBL" id="KAH0561679.1"/>
    </source>
</evidence>
<protein>
    <submittedName>
        <fullName evidence="2">Uncharacterized protein</fullName>
    </submittedName>
</protein>
<accession>A0AAV7J0A1</accession>
<gene>
    <name evidence="2" type="ORF">KQX54_018672</name>
</gene>
<evidence type="ECO:0000256" key="1">
    <source>
        <dbReference type="SAM" id="MobiDB-lite"/>
    </source>
</evidence>
<comment type="caution">
    <text evidence="2">The sequence shown here is derived from an EMBL/GenBank/DDBJ whole genome shotgun (WGS) entry which is preliminary data.</text>
</comment>
<dbReference type="Proteomes" id="UP000826195">
    <property type="component" value="Unassembled WGS sequence"/>
</dbReference>
<dbReference type="AlphaFoldDB" id="A0AAV7J0A1"/>
<evidence type="ECO:0000313" key="3">
    <source>
        <dbReference type="Proteomes" id="UP000826195"/>
    </source>
</evidence>
<proteinExistence type="predicted"/>
<name>A0AAV7J0A1_COTGL</name>
<keyword evidence="3" id="KW-1185">Reference proteome</keyword>